<evidence type="ECO:0000256" key="7">
    <source>
        <dbReference type="SAM" id="Coils"/>
    </source>
</evidence>
<name>A0AAN6GUU5_9BASI</name>
<evidence type="ECO:0000256" key="3">
    <source>
        <dbReference type="ARBA" id="ARBA00022664"/>
    </source>
</evidence>
<comment type="caution">
    <text evidence="9">The sequence shown here is derived from an EMBL/GenBank/DDBJ whole genome shotgun (WGS) entry which is preliminary data.</text>
</comment>
<dbReference type="PANTHER" id="PTHR13296">
    <property type="entry name" value="BCAS2 PROTEIN"/>
    <property type="match status" value="1"/>
</dbReference>
<gene>
    <name evidence="9" type="ORF">OC846_002093</name>
</gene>
<evidence type="ECO:0000256" key="8">
    <source>
        <dbReference type="SAM" id="MobiDB-lite"/>
    </source>
</evidence>
<keyword evidence="3" id="KW-0507">mRNA processing</keyword>
<evidence type="ECO:0000256" key="4">
    <source>
        <dbReference type="ARBA" id="ARBA00022728"/>
    </source>
</evidence>
<comment type="subcellular location">
    <subcellularLocation>
        <location evidence="1">Nucleus</location>
    </subcellularLocation>
</comment>
<dbReference type="GO" id="GO:0000974">
    <property type="term" value="C:Prp19 complex"/>
    <property type="evidence" value="ECO:0007669"/>
    <property type="project" value="TreeGrafter"/>
</dbReference>
<dbReference type="Pfam" id="PF05700">
    <property type="entry name" value="BCAS2"/>
    <property type="match status" value="1"/>
</dbReference>
<dbReference type="GO" id="GO:0008380">
    <property type="term" value="P:RNA splicing"/>
    <property type="evidence" value="ECO:0007669"/>
    <property type="project" value="UniProtKB-KW"/>
</dbReference>
<comment type="similarity">
    <text evidence="2">Belongs to the SPF27 family.</text>
</comment>
<evidence type="ECO:0000256" key="1">
    <source>
        <dbReference type="ARBA" id="ARBA00004123"/>
    </source>
</evidence>
<sequence>MDASTSRDDDLVAAQALVQAELARSPPPASSSADPRIPPALDIQTLPTLSAQFDRLSTQEAQRDASADDRPRLDTTRFSLPAPAAGLDASEEEWKQAVDNAYVQLSHQEGRAINIDLMKKYGANHWRIHNYVLESSLSRYSAARSHITDSVSASTNRTRMLLQQDAEGKLSTLEAQWSQLVSTQLQMAVASLAAEHEVETLKQERQRLRQRIETLETA</sequence>
<reference evidence="9" key="1">
    <citation type="journal article" date="2023" name="PhytoFront">
        <title>Draft Genome Resources of Seven Strains of Tilletia horrida, Causal Agent of Kernel Smut of Rice.</title>
        <authorList>
            <person name="Khanal S."/>
            <person name="Antony Babu S."/>
            <person name="Zhou X.G."/>
        </authorList>
    </citation>
    <scope>NUCLEOTIDE SEQUENCE</scope>
    <source>
        <strain evidence="9">TX6</strain>
    </source>
</reference>
<dbReference type="PANTHER" id="PTHR13296:SF0">
    <property type="entry name" value="PRE-MRNA-SPLICING FACTOR SPF27"/>
    <property type="match status" value="1"/>
</dbReference>
<dbReference type="Proteomes" id="UP001176517">
    <property type="component" value="Unassembled WGS sequence"/>
</dbReference>
<accession>A0AAN6GUU5</accession>
<feature type="coiled-coil region" evidence="7">
    <location>
        <begin position="191"/>
        <end position="218"/>
    </location>
</feature>
<keyword evidence="5" id="KW-0508">mRNA splicing</keyword>
<feature type="compositionally biased region" description="Basic and acidic residues" evidence="8">
    <location>
        <begin position="61"/>
        <end position="75"/>
    </location>
</feature>
<dbReference type="AlphaFoldDB" id="A0AAN6GUU5"/>
<dbReference type="EMBL" id="JAPDMZ010000037">
    <property type="protein sequence ID" value="KAK0554521.1"/>
    <property type="molecule type" value="Genomic_DNA"/>
</dbReference>
<keyword evidence="10" id="KW-1185">Reference proteome</keyword>
<dbReference type="InterPro" id="IPR008409">
    <property type="entry name" value="SPF27"/>
</dbReference>
<evidence type="ECO:0000256" key="6">
    <source>
        <dbReference type="ARBA" id="ARBA00023242"/>
    </source>
</evidence>
<evidence type="ECO:0000313" key="9">
    <source>
        <dbReference type="EMBL" id="KAK0554521.1"/>
    </source>
</evidence>
<feature type="region of interest" description="Disordered" evidence="8">
    <location>
        <begin position="21"/>
        <end position="44"/>
    </location>
</feature>
<evidence type="ECO:0000313" key="10">
    <source>
        <dbReference type="Proteomes" id="UP001176517"/>
    </source>
</evidence>
<proteinExistence type="inferred from homology"/>
<evidence type="ECO:0000256" key="5">
    <source>
        <dbReference type="ARBA" id="ARBA00023187"/>
    </source>
</evidence>
<keyword evidence="7" id="KW-0175">Coiled coil</keyword>
<organism evidence="9 10">
    <name type="scientific">Tilletia horrida</name>
    <dbReference type="NCBI Taxonomy" id="155126"/>
    <lineage>
        <taxon>Eukaryota</taxon>
        <taxon>Fungi</taxon>
        <taxon>Dikarya</taxon>
        <taxon>Basidiomycota</taxon>
        <taxon>Ustilaginomycotina</taxon>
        <taxon>Exobasidiomycetes</taxon>
        <taxon>Tilletiales</taxon>
        <taxon>Tilletiaceae</taxon>
        <taxon>Tilletia</taxon>
    </lineage>
</organism>
<keyword evidence="4" id="KW-0747">Spliceosome</keyword>
<evidence type="ECO:0000256" key="2">
    <source>
        <dbReference type="ARBA" id="ARBA00010788"/>
    </source>
</evidence>
<keyword evidence="6" id="KW-0539">Nucleus</keyword>
<dbReference type="GO" id="GO:0071011">
    <property type="term" value="C:precatalytic spliceosome"/>
    <property type="evidence" value="ECO:0007669"/>
    <property type="project" value="TreeGrafter"/>
</dbReference>
<feature type="compositionally biased region" description="Low complexity" evidence="8">
    <location>
        <begin position="21"/>
        <end position="35"/>
    </location>
</feature>
<evidence type="ECO:0008006" key="11">
    <source>
        <dbReference type="Google" id="ProtNLM"/>
    </source>
</evidence>
<feature type="region of interest" description="Disordered" evidence="8">
    <location>
        <begin position="57"/>
        <end position="78"/>
    </location>
</feature>
<dbReference type="GO" id="GO:0071013">
    <property type="term" value="C:catalytic step 2 spliceosome"/>
    <property type="evidence" value="ECO:0007669"/>
    <property type="project" value="TreeGrafter"/>
</dbReference>
<protein>
    <recommendedName>
        <fullName evidence="11">Pre-mRNA-splicing factor SPF27</fullName>
    </recommendedName>
</protein>
<dbReference type="GO" id="GO:0006397">
    <property type="term" value="P:mRNA processing"/>
    <property type="evidence" value="ECO:0007669"/>
    <property type="project" value="UniProtKB-KW"/>
</dbReference>